<comment type="similarity">
    <text evidence="2">Belongs to the Orn/Lys/Arg decarboxylase class-II family.</text>
</comment>
<gene>
    <name evidence="6" type="primary">SPE1</name>
    <name evidence="6" type="ORF">HK105_202998</name>
</gene>
<name>A0ABR4NCQ9_9FUNG</name>
<proteinExistence type="inferred from homology"/>
<comment type="caution">
    <text evidence="6">The sequence shown here is derived from an EMBL/GenBank/DDBJ whole genome shotgun (WGS) entry which is preliminary data.</text>
</comment>
<dbReference type="InterPro" id="IPR002433">
    <property type="entry name" value="Orn_de-COase"/>
</dbReference>
<keyword evidence="3" id="KW-0663">Pyridoxal phosphate</keyword>
<evidence type="ECO:0000256" key="1">
    <source>
        <dbReference type="ARBA" id="ARBA00001933"/>
    </source>
</evidence>
<dbReference type="EC" id="4.1.1.17" evidence="6"/>
<protein>
    <submittedName>
        <fullName evidence="6">Ornithine decarboxylase</fullName>
        <ecNumber evidence="6">4.1.1.17</ecNumber>
    </submittedName>
</protein>
<dbReference type="Gene3D" id="2.40.37.10">
    <property type="entry name" value="Lyase, Ornithine Decarboxylase, Chain A, domain 1"/>
    <property type="match status" value="1"/>
</dbReference>
<keyword evidence="4 6" id="KW-0456">Lyase</keyword>
<dbReference type="GO" id="GO:0004586">
    <property type="term" value="F:ornithine decarboxylase activity"/>
    <property type="evidence" value="ECO:0007669"/>
    <property type="project" value="UniProtKB-EC"/>
</dbReference>
<dbReference type="InterPro" id="IPR009006">
    <property type="entry name" value="Ala_racemase/Decarboxylase_C"/>
</dbReference>
<feature type="domain" description="Orn/DAP/Arg decarboxylase 2 N-terminal" evidence="5">
    <location>
        <begin position="80"/>
        <end position="304"/>
    </location>
</feature>
<comment type="cofactor">
    <cofactor evidence="1">
        <name>pyridoxal 5'-phosphate</name>
        <dbReference type="ChEBI" id="CHEBI:597326"/>
    </cofactor>
</comment>
<dbReference type="SUPFAM" id="SSF50621">
    <property type="entry name" value="Alanine racemase C-terminal domain-like"/>
    <property type="match status" value="1"/>
</dbReference>
<dbReference type="PRINTS" id="PR01179">
    <property type="entry name" value="ODADCRBXLASE"/>
</dbReference>
<dbReference type="InterPro" id="IPR022644">
    <property type="entry name" value="De-COase2_N"/>
</dbReference>
<keyword evidence="7" id="KW-1185">Reference proteome</keyword>
<dbReference type="EMBL" id="JADGIZ020000011">
    <property type="protein sequence ID" value="KAL2917334.1"/>
    <property type="molecule type" value="Genomic_DNA"/>
</dbReference>
<evidence type="ECO:0000256" key="2">
    <source>
        <dbReference type="ARBA" id="ARBA00008872"/>
    </source>
</evidence>
<dbReference type="Pfam" id="PF02784">
    <property type="entry name" value="Orn_Arg_deC_N"/>
    <property type="match status" value="1"/>
</dbReference>
<evidence type="ECO:0000259" key="5">
    <source>
        <dbReference type="Pfam" id="PF02784"/>
    </source>
</evidence>
<organism evidence="6 7">
    <name type="scientific">Polyrhizophydium stewartii</name>
    <dbReference type="NCBI Taxonomy" id="2732419"/>
    <lineage>
        <taxon>Eukaryota</taxon>
        <taxon>Fungi</taxon>
        <taxon>Fungi incertae sedis</taxon>
        <taxon>Chytridiomycota</taxon>
        <taxon>Chytridiomycota incertae sedis</taxon>
        <taxon>Chytridiomycetes</taxon>
        <taxon>Rhizophydiales</taxon>
        <taxon>Rhizophydiales incertae sedis</taxon>
        <taxon>Polyrhizophydium</taxon>
    </lineage>
</organism>
<dbReference type="PANTHER" id="PTHR11482">
    <property type="entry name" value="ARGININE/DIAMINOPIMELATE/ORNITHINE DECARBOXYLASE"/>
    <property type="match status" value="1"/>
</dbReference>
<dbReference type="Gene3D" id="3.20.20.10">
    <property type="entry name" value="Alanine racemase"/>
    <property type="match status" value="1"/>
</dbReference>
<reference evidence="6 7" key="1">
    <citation type="submission" date="2023-09" db="EMBL/GenBank/DDBJ databases">
        <title>Pangenome analysis of Batrachochytrium dendrobatidis and related Chytrids.</title>
        <authorList>
            <person name="Yacoub M.N."/>
            <person name="Stajich J.E."/>
            <person name="James T.Y."/>
        </authorList>
    </citation>
    <scope>NUCLEOTIDE SEQUENCE [LARGE SCALE GENOMIC DNA]</scope>
    <source>
        <strain evidence="6 7">JEL0888</strain>
    </source>
</reference>
<dbReference type="PRINTS" id="PR01182">
    <property type="entry name" value="ORNDCRBXLASE"/>
</dbReference>
<dbReference type="PANTHER" id="PTHR11482:SF6">
    <property type="entry name" value="ORNITHINE DECARBOXYLASE 1-RELATED"/>
    <property type="match status" value="1"/>
</dbReference>
<dbReference type="CDD" id="cd00622">
    <property type="entry name" value="PLPDE_III_ODC"/>
    <property type="match status" value="1"/>
</dbReference>
<sequence length="462" mass="49313">MKDLTSVFAPAADLARAPPSAAAARKAHKAPVAAAEAGLAPAAAAPRVDTRPVRDIIHERVLAAAADADGEDPFYVGDLGELVRQHGQWRRLLPRVEPFYGACPTLAALGTGFDCASKAEIEMALDSGVDASRIIYANPCKQASHIRHAAMRGVRVMTFDNADELYKVKDVMPDAKMVLRILTDDSRSICRFGVKFGASLASVPALLRTAKEIGIDVVGISFHVGSGCFDAAAFGDAVMRARQAFDIGLALGFDFKLLDIGGGFPGRSAEGLQFETIANVLRPAIDEHFPDDVRVIAEPGRYFASSVFTLAVNIVARRVVANVEPAPASPSSPTTSHAALDANGNTTAPLADAPSFMYYINDGMYGSFNCLTFDHAVVKAMPLLRDGHFCDESDPAAEHLYACSIWGPTCDSIDCIGRDLMLPQMKIGDWLYFANMGAYTMAAASPFNGFKKSAIQYTNTAL</sequence>
<dbReference type="SUPFAM" id="SSF51419">
    <property type="entry name" value="PLP-binding barrel"/>
    <property type="match status" value="1"/>
</dbReference>
<evidence type="ECO:0000313" key="7">
    <source>
        <dbReference type="Proteomes" id="UP001527925"/>
    </source>
</evidence>
<dbReference type="InterPro" id="IPR000183">
    <property type="entry name" value="Orn/DAP/Arg_de-COase"/>
</dbReference>
<accession>A0ABR4NCQ9</accession>
<dbReference type="InterPro" id="IPR029066">
    <property type="entry name" value="PLP-binding_barrel"/>
</dbReference>
<dbReference type="Proteomes" id="UP001527925">
    <property type="component" value="Unassembled WGS sequence"/>
</dbReference>
<evidence type="ECO:0000256" key="4">
    <source>
        <dbReference type="ARBA" id="ARBA00023239"/>
    </source>
</evidence>
<evidence type="ECO:0000256" key="3">
    <source>
        <dbReference type="ARBA" id="ARBA00022898"/>
    </source>
</evidence>
<evidence type="ECO:0000313" key="6">
    <source>
        <dbReference type="EMBL" id="KAL2917334.1"/>
    </source>
</evidence>